<evidence type="ECO:0000256" key="7">
    <source>
        <dbReference type="ARBA" id="ARBA00022984"/>
    </source>
</evidence>
<dbReference type="EMBL" id="BRLB01000002">
    <property type="protein sequence ID" value="GKX29078.1"/>
    <property type="molecule type" value="Genomic_DNA"/>
</dbReference>
<dbReference type="PANTHER" id="PTHR43024:SF1">
    <property type="entry name" value="UDP-N-ACETYLMURAMOYL-TRIPEPTIDE--D-ALANYL-D-ALANINE LIGASE"/>
    <property type="match status" value="1"/>
</dbReference>
<comment type="caution">
    <text evidence="15">The sequence shown here is derived from an EMBL/GenBank/DDBJ whole genome shotgun (WGS) entry which is preliminary data.</text>
</comment>
<evidence type="ECO:0000256" key="9">
    <source>
        <dbReference type="ARBA" id="ARBA00023316"/>
    </source>
</evidence>
<evidence type="ECO:0000256" key="2">
    <source>
        <dbReference type="ARBA" id="ARBA00022598"/>
    </source>
</evidence>
<dbReference type="InterPro" id="IPR004101">
    <property type="entry name" value="Mur_ligase_C"/>
</dbReference>
<evidence type="ECO:0000256" key="11">
    <source>
        <dbReference type="RuleBase" id="RU004136"/>
    </source>
</evidence>
<dbReference type="AlphaFoldDB" id="A0A9W5YB09"/>
<dbReference type="GO" id="GO:0047480">
    <property type="term" value="F:UDP-N-acetylmuramoyl-tripeptide-D-alanyl-D-alanine ligase activity"/>
    <property type="evidence" value="ECO:0007669"/>
    <property type="project" value="UniProtKB-UniRule"/>
</dbReference>
<comment type="pathway">
    <text evidence="10 11">Cell wall biogenesis; peptidoglycan biosynthesis.</text>
</comment>
<dbReference type="Gene3D" id="3.40.1190.10">
    <property type="entry name" value="Mur-like, catalytic domain"/>
    <property type="match status" value="1"/>
</dbReference>
<dbReference type="GO" id="GO:0008360">
    <property type="term" value="P:regulation of cell shape"/>
    <property type="evidence" value="ECO:0007669"/>
    <property type="project" value="UniProtKB-KW"/>
</dbReference>
<evidence type="ECO:0000259" key="13">
    <source>
        <dbReference type="Pfam" id="PF02875"/>
    </source>
</evidence>
<organism evidence="15 16">
    <name type="scientific">Vallitalea longa</name>
    <dbReference type="NCBI Taxonomy" id="2936439"/>
    <lineage>
        <taxon>Bacteria</taxon>
        <taxon>Bacillati</taxon>
        <taxon>Bacillota</taxon>
        <taxon>Clostridia</taxon>
        <taxon>Lachnospirales</taxon>
        <taxon>Vallitaleaceae</taxon>
        <taxon>Vallitalea</taxon>
    </lineage>
</organism>
<dbReference type="HAMAP" id="MF_02019">
    <property type="entry name" value="MurF"/>
    <property type="match status" value="1"/>
</dbReference>
<dbReference type="Gene3D" id="3.90.190.20">
    <property type="entry name" value="Mur ligase, C-terminal domain"/>
    <property type="match status" value="1"/>
</dbReference>
<dbReference type="GO" id="GO:0005737">
    <property type="term" value="C:cytoplasm"/>
    <property type="evidence" value="ECO:0007669"/>
    <property type="project" value="UniProtKB-SubCell"/>
</dbReference>
<evidence type="ECO:0000256" key="3">
    <source>
        <dbReference type="ARBA" id="ARBA00022618"/>
    </source>
</evidence>
<dbReference type="Gene3D" id="3.40.1390.10">
    <property type="entry name" value="MurE/MurF, N-terminal domain"/>
    <property type="match status" value="1"/>
</dbReference>
<dbReference type="InterPro" id="IPR013221">
    <property type="entry name" value="Mur_ligase_cen"/>
</dbReference>
<dbReference type="InterPro" id="IPR036565">
    <property type="entry name" value="Mur-like_cat_sf"/>
</dbReference>
<comment type="catalytic activity">
    <reaction evidence="10 11">
        <text>D-alanyl-D-alanine + UDP-N-acetyl-alpha-D-muramoyl-L-alanyl-gamma-D-glutamyl-meso-2,6-diaminopimelate + ATP = UDP-N-acetyl-alpha-D-muramoyl-L-alanyl-gamma-D-glutamyl-meso-2,6-diaminopimeloyl-D-alanyl-D-alanine + ADP + phosphate + H(+)</text>
        <dbReference type="Rhea" id="RHEA:28374"/>
        <dbReference type="ChEBI" id="CHEBI:15378"/>
        <dbReference type="ChEBI" id="CHEBI:30616"/>
        <dbReference type="ChEBI" id="CHEBI:43474"/>
        <dbReference type="ChEBI" id="CHEBI:57822"/>
        <dbReference type="ChEBI" id="CHEBI:61386"/>
        <dbReference type="ChEBI" id="CHEBI:83905"/>
        <dbReference type="ChEBI" id="CHEBI:456216"/>
        <dbReference type="EC" id="6.3.2.10"/>
    </reaction>
</comment>
<feature type="binding site" evidence="10">
    <location>
        <begin position="116"/>
        <end position="122"/>
    </location>
    <ligand>
        <name>ATP</name>
        <dbReference type="ChEBI" id="CHEBI:30616"/>
    </ligand>
</feature>
<feature type="domain" description="Mur ligase C-terminal" evidence="13">
    <location>
        <begin position="323"/>
        <end position="450"/>
    </location>
</feature>
<evidence type="ECO:0000313" key="16">
    <source>
        <dbReference type="Proteomes" id="UP001144256"/>
    </source>
</evidence>
<keyword evidence="8 10" id="KW-0131">Cell cycle</keyword>
<comment type="similarity">
    <text evidence="10">Belongs to the MurCDEF family. MurF subfamily.</text>
</comment>
<keyword evidence="2 10" id="KW-0436">Ligase</keyword>
<keyword evidence="5 10" id="KW-0067">ATP-binding</keyword>
<dbReference type="Proteomes" id="UP001144256">
    <property type="component" value="Unassembled WGS sequence"/>
</dbReference>
<keyword evidence="16" id="KW-1185">Reference proteome</keyword>
<name>A0A9W5YB09_9FIRM</name>
<dbReference type="PANTHER" id="PTHR43024">
    <property type="entry name" value="UDP-N-ACETYLMURAMOYL-TRIPEPTIDE--D-ALANYL-D-ALANINE LIGASE"/>
    <property type="match status" value="1"/>
</dbReference>
<dbReference type="GO" id="GO:0051301">
    <property type="term" value="P:cell division"/>
    <property type="evidence" value="ECO:0007669"/>
    <property type="project" value="UniProtKB-KW"/>
</dbReference>
<reference evidence="15" key="1">
    <citation type="submission" date="2022-06" db="EMBL/GenBank/DDBJ databases">
        <title>Vallitalea longa sp. nov., an anaerobic bacterium isolated from marine sediment.</title>
        <authorList>
            <person name="Hirano S."/>
            <person name="Terahara T."/>
            <person name="Mori K."/>
            <person name="Hamada M."/>
            <person name="Matsumoto R."/>
            <person name="Kobayashi T."/>
        </authorList>
    </citation>
    <scope>NUCLEOTIDE SEQUENCE</scope>
    <source>
        <strain evidence="15">SH18-1</strain>
    </source>
</reference>
<keyword evidence="6 10" id="KW-0133">Cell shape</keyword>
<evidence type="ECO:0000259" key="14">
    <source>
        <dbReference type="Pfam" id="PF08245"/>
    </source>
</evidence>
<keyword evidence="4 10" id="KW-0547">Nucleotide-binding</keyword>
<evidence type="ECO:0000313" key="15">
    <source>
        <dbReference type="EMBL" id="GKX29078.1"/>
    </source>
</evidence>
<keyword evidence="3 10" id="KW-0132">Cell division</keyword>
<keyword evidence="9 10" id="KW-0961">Cell wall biogenesis/degradation</keyword>
<dbReference type="GO" id="GO:0005524">
    <property type="term" value="F:ATP binding"/>
    <property type="evidence" value="ECO:0007669"/>
    <property type="project" value="UniProtKB-UniRule"/>
</dbReference>
<dbReference type="InterPro" id="IPR036615">
    <property type="entry name" value="Mur_ligase_C_dom_sf"/>
</dbReference>
<keyword evidence="1 10" id="KW-0963">Cytoplasm</keyword>
<dbReference type="Pfam" id="PF08245">
    <property type="entry name" value="Mur_ligase_M"/>
    <property type="match status" value="1"/>
</dbReference>
<gene>
    <name evidence="10 15" type="primary">murF</name>
    <name evidence="15" type="ORF">SH1V18_15580</name>
</gene>
<evidence type="ECO:0000256" key="8">
    <source>
        <dbReference type="ARBA" id="ARBA00023306"/>
    </source>
</evidence>
<evidence type="ECO:0000256" key="1">
    <source>
        <dbReference type="ARBA" id="ARBA00022490"/>
    </source>
</evidence>
<dbReference type="RefSeq" id="WP_281814220.1">
    <property type="nucleotide sequence ID" value="NZ_BRLB01000002.1"/>
</dbReference>
<dbReference type="InterPro" id="IPR035911">
    <property type="entry name" value="MurE/MurF_N"/>
</dbReference>
<dbReference type="EC" id="6.3.2.10" evidence="10 11"/>
<dbReference type="Pfam" id="PF01225">
    <property type="entry name" value="Mur_ligase"/>
    <property type="match status" value="1"/>
</dbReference>
<comment type="subcellular location">
    <subcellularLocation>
        <location evidence="10 11">Cytoplasm</location>
    </subcellularLocation>
</comment>
<dbReference type="SUPFAM" id="SSF63418">
    <property type="entry name" value="MurE/MurF N-terminal domain"/>
    <property type="match status" value="1"/>
</dbReference>
<sequence length="466" mass="52661">MKQVSIEKIAEEVSGHIVNQELLREDINWKYNNISIDSRTIAENDIFIPIKGDNFDGHNFISMAYEKGAMICFTEDKSRIPSNQIGILVSDTKKALKDFAKYYLSLFKIPIVAVTGSVGKTSCKEMIGSILSVKYDVHKTIGNFNNEIGLPLTIFKLEDRHEVVVLEMGMNHYGELHRLSEIARPDIAVITNIGEAHIEYFGTKNNILKAKSEILDFLKKDGLVILNGDDPYLRKLKENIPFNTLTFGFNDDNDYYISDYKELGWDGLIGKITGTHEEYNIKIHTLGKHMLYNIIPGIIIGNHLNMTANEIEQGAYSYKPSKMRMDRIELNDNIVVINDAYNASVDSMISALDTLSTLDTQGRKVAVLGDMFELGDMSKDTHTRIGKVAATKNIDFIICVGKDSKYIYEGAMSNGIDKNKISYYKTKEELIDDIDELVKAKDTIIIKASRGMHLEKVIERLQSIFK</sequence>
<feature type="domain" description="Mur ligase N-terminal catalytic" evidence="12">
    <location>
        <begin position="31"/>
        <end position="102"/>
    </location>
</feature>
<evidence type="ECO:0000259" key="12">
    <source>
        <dbReference type="Pfam" id="PF01225"/>
    </source>
</evidence>
<proteinExistence type="inferred from homology"/>
<dbReference type="InterPro" id="IPR000713">
    <property type="entry name" value="Mur_ligase_N"/>
</dbReference>
<evidence type="ECO:0000256" key="5">
    <source>
        <dbReference type="ARBA" id="ARBA00022840"/>
    </source>
</evidence>
<dbReference type="GO" id="GO:0071555">
    <property type="term" value="P:cell wall organization"/>
    <property type="evidence" value="ECO:0007669"/>
    <property type="project" value="UniProtKB-KW"/>
</dbReference>
<feature type="domain" description="Mur ligase central" evidence="14">
    <location>
        <begin position="114"/>
        <end position="298"/>
    </location>
</feature>
<dbReference type="Pfam" id="PF02875">
    <property type="entry name" value="Mur_ligase_C"/>
    <property type="match status" value="1"/>
</dbReference>
<evidence type="ECO:0000256" key="10">
    <source>
        <dbReference type="HAMAP-Rule" id="MF_02019"/>
    </source>
</evidence>
<evidence type="ECO:0000256" key="6">
    <source>
        <dbReference type="ARBA" id="ARBA00022960"/>
    </source>
</evidence>
<evidence type="ECO:0000256" key="4">
    <source>
        <dbReference type="ARBA" id="ARBA00022741"/>
    </source>
</evidence>
<dbReference type="InterPro" id="IPR005863">
    <property type="entry name" value="UDP-N-AcMur_synth"/>
</dbReference>
<dbReference type="InterPro" id="IPR051046">
    <property type="entry name" value="MurCDEF_CellWall_CoF430Synth"/>
</dbReference>
<protein>
    <recommendedName>
        <fullName evidence="10 11">UDP-N-acetylmuramoyl-tripeptide--D-alanyl-D-alanine ligase</fullName>
        <ecNumber evidence="10 11">6.3.2.10</ecNumber>
    </recommendedName>
    <alternativeName>
        <fullName evidence="10">D-alanyl-D-alanine-adding enzyme</fullName>
    </alternativeName>
</protein>
<keyword evidence="7 10" id="KW-0573">Peptidoglycan synthesis</keyword>
<accession>A0A9W5YB09</accession>
<dbReference type="SUPFAM" id="SSF53623">
    <property type="entry name" value="MurD-like peptide ligases, catalytic domain"/>
    <property type="match status" value="1"/>
</dbReference>
<dbReference type="NCBIfam" id="TIGR01143">
    <property type="entry name" value="murF"/>
    <property type="match status" value="1"/>
</dbReference>
<dbReference type="SUPFAM" id="SSF53244">
    <property type="entry name" value="MurD-like peptide ligases, peptide-binding domain"/>
    <property type="match status" value="1"/>
</dbReference>
<dbReference type="GO" id="GO:0009252">
    <property type="term" value="P:peptidoglycan biosynthetic process"/>
    <property type="evidence" value="ECO:0007669"/>
    <property type="project" value="UniProtKB-UniRule"/>
</dbReference>
<comment type="function">
    <text evidence="10 11">Involved in cell wall formation. Catalyzes the final step in the synthesis of UDP-N-acetylmuramoyl-pentapeptide, the precursor of murein.</text>
</comment>